<dbReference type="OrthoDB" id="10066052at2759"/>
<proteinExistence type="predicted"/>
<name>R7UTV7_CAPTE</name>
<dbReference type="EnsemblMetazoa" id="CapteT194633">
    <property type="protein sequence ID" value="CapteP194633"/>
    <property type="gene ID" value="CapteG194633"/>
</dbReference>
<evidence type="ECO:0000313" key="3">
    <source>
        <dbReference type="Proteomes" id="UP000014760"/>
    </source>
</evidence>
<dbReference type="HOGENOM" id="CLU_1157360_0_0_1"/>
<keyword evidence="3" id="KW-1185">Reference proteome</keyword>
<reference evidence="2" key="3">
    <citation type="submission" date="2015-06" db="UniProtKB">
        <authorList>
            <consortium name="EnsemblMetazoa"/>
        </authorList>
    </citation>
    <scope>IDENTIFICATION</scope>
</reference>
<dbReference type="EMBL" id="AMQN01006158">
    <property type="status" value="NOT_ANNOTATED_CDS"/>
    <property type="molecule type" value="Genomic_DNA"/>
</dbReference>
<reference evidence="1 3" key="2">
    <citation type="journal article" date="2013" name="Nature">
        <title>Insights into bilaterian evolution from three spiralian genomes.</title>
        <authorList>
            <person name="Simakov O."/>
            <person name="Marletaz F."/>
            <person name="Cho S.J."/>
            <person name="Edsinger-Gonzales E."/>
            <person name="Havlak P."/>
            <person name="Hellsten U."/>
            <person name="Kuo D.H."/>
            <person name="Larsson T."/>
            <person name="Lv J."/>
            <person name="Arendt D."/>
            <person name="Savage R."/>
            <person name="Osoegawa K."/>
            <person name="de Jong P."/>
            <person name="Grimwood J."/>
            <person name="Chapman J.A."/>
            <person name="Shapiro H."/>
            <person name="Aerts A."/>
            <person name="Otillar R.P."/>
            <person name="Terry A.Y."/>
            <person name="Boore J.L."/>
            <person name="Grigoriev I.V."/>
            <person name="Lindberg D.R."/>
            <person name="Seaver E.C."/>
            <person name="Weisblat D.A."/>
            <person name="Putnam N.H."/>
            <person name="Rokhsar D.S."/>
        </authorList>
    </citation>
    <scope>NUCLEOTIDE SEQUENCE</scope>
    <source>
        <strain evidence="1 3">I ESC-2004</strain>
    </source>
</reference>
<protein>
    <submittedName>
        <fullName evidence="1 2">Uncharacterized protein</fullName>
    </submittedName>
</protein>
<reference evidence="3" key="1">
    <citation type="submission" date="2012-12" db="EMBL/GenBank/DDBJ databases">
        <authorList>
            <person name="Hellsten U."/>
            <person name="Grimwood J."/>
            <person name="Chapman J.A."/>
            <person name="Shapiro H."/>
            <person name="Aerts A."/>
            <person name="Otillar R.P."/>
            <person name="Terry A.Y."/>
            <person name="Boore J.L."/>
            <person name="Simakov O."/>
            <person name="Marletaz F."/>
            <person name="Cho S.-J."/>
            <person name="Edsinger-Gonzales E."/>
            <person name="Havlak P."/>
            <person name="Kuo D.-H."/>
            <person name="Larsson T."/>
            <person name="Lv J."/>
            <person name="Arendt D."/>
            <person name="Savage R."/>
            <person name="Osoegawa K."/>
            <person name="de Jong P."/>
            <person name="Lindberg D.R."/>
            <person name="Seaver E.C."/>
            <person name="Weisblat D.A."/>
            <person name="Putnam N.H."/>
            <person name="Grigoriev I.V."/>
            <person name="Rokhsar D.S."/>
        </authorList>
    </citation>
    <scope>NUCLEOTIDE SEQUENCE</scope>
    <source>
        <strain evidence="3">I ESC-2004</strain>
    </source>
</reference>
<organism evidence="1">
    <name type="scientific">Capitella teleta</name>
    <name type="common">Polychaete worm</name>
    <dbReference type="NCBI Taxonomy" id="283909"/>
    <lineage>
        <taxon>Eukaryota</taxon>
        <taxon>Metazoa</taxon>
        <taxon>Spiralia</taxon>
        <taxon>Lophotrochozoa</taxon>
        <taxon>Annelida</taxon>
        <taxon>Polychaeta</taxon>
        <taxon>Sedentaria</taxon>
        <taxon>Scolecida</taxon>
        <taxon>Capitellidae</taxon>
        <taxon>Capitella</taxon>
    </lineage>
</organism>
<dbReference type="EMBL" id="KB297743">
    <property type="protein sequence ID" value="ELU09964.1"/>
    <property type="molecule type" value="Genomic_DNA"/>
</dbReference>
<evidence type="ECO:0000313" key="2">
    <source>
        <dbReference type="EnsemblMetazoa" id="CapteP194633"/>
    </source>
</evidence>
<accession>R7UTV7</accession>
<gene>
    <name evidence="1" type="ORF">CAPTEDRAFT_194633</name>
</gene>
<dbReference type="AlphaFoldDB" id="R7UTV7"/>
<dbReference type="Proteomes" id="UP000014760">
    <property type="component" value="Unassembled WGS sequence"/>
</dbReference>
<dbReference type="EMBL" id="AMQN01006157">
    <property type="status" value="NOT_ANNOTATED_CDS"/>
    <property type="molecule type" value="Genomic_DNA"/>
</dbReference>
<evidence type="ECO:0000313" key="1">
    <source>
        <dbReference type="EMBL" id="ELU09964.1"/>
    </source>
</evidence>
<sequence length="240" mass="27183">MVNHAISSTFLSQPIHHLSLTELIHCYNSELSSALDCLALLKICTIVHSLDSKWYNNNIRAAKQRNHINTMIEAVKQNYYQGFINGCQNSKQLFGMADKLLGRESIVLSEDPTPRVLDALSTMADFTLVDENHVFVLLADSPDDDCELSQLNLCLAHPIRPFHCVIDCVMSIKAAAEFKAILSVRFLVDKRLNSVFEALIIYPSKARVKQGVNVVDDRKHWPQMLNRQETLMTNQNNTDK</sequence>